<dbReference type="InterPro" id="IPR007118">
    <property type="entry name" value="Expan_Lol_pI"/>
</dbReference>
<dbReference type="PROSITE" id="PS50843">
    <property type="entry name" value="EXPANSIN_CBD"/>
    <property type="match status" value="1"/>
</dbReference>
<dbReference type="PROSITE" id="PS50842">
    <property type="entry name" value="EXPANSIN_EG45"/>
    <property type="match status" value="1"/>
</dbReference>
<evidence type="ECO:0000259" key="7">
    <source>
        <dbReference type="PROSITE" id="PS50843"/>
    </source>
</evidence>
<keyword evidence="4 5" id="KW-0961">Cell wall biogenesis/degradation</keyword>
<dbReference type="GO" id="GO:0005576">
    <property type="term" value="C:extracellular region"/>
    <property type="evidence" value="ECO:0007669"/>
    <property type="project" value="InterPro"/>
</dbReference>
<dbReference type="InParanoid" id="A0A059DDX7"/>
<dbReference type="PRINTS" id="PR01225">
    <property type="entry name" value="EXPANSNFAMLY"/>
</dbReference>
<proteinExistence type="inferred from homology"/>
<dbReference type="PRINTS" id="PR01226">
    <property type="entry name" value="EXPANSIN"/>
</dbReference>
<dbReference type="AlphaFoldDB" id="A0A059DDX7"/>
<dbReference type="GO" id="GO:0009653">
    <property type="term" value="P:anatomical structure morphogenesis"/>
    <property type="evidence" value="ECO:0007669"/>
    <property type="project" value="UniProtKB-ARBA"/>
</dbReference>
<comment type="subcellular location">
    <subcellularLocation>
        <location evidence="5">Secreted</location>
        <location evidence="5">Cell wall</location>
    </subcellularLocation>
    <subcellularLocation>
        <location evidence="5">Membrane</location>
        <topology evidence="5">Peripheral membrane protein</topology>
    </subcellularLocation>
</comment>
<dbReference type="GO" id="GO:0016020">
    <property type="term" value="C:membrane"/>
    <property type="evidence" value="ECO:0007669"/>
    <property type="project" value="UniProtKB-SubCell"/>
</dbReference>
<feature type="domain" description="Expansin-like CBD" evidence="7">
    <location>
        <begin position="95"/>
        <end position="175"/>
    </location>
</feature>
<evidence type="ECO:0000256" key="1">
    <source>
        <dbReference type="ARBA" id="ARBA00005392"/>
    </source>
</evidence>
<keyword evidence="2 5" id="KW-0134">Cell wall</keyword>
<sequence>MGIKTAVMSTALFNDSKSCSGCYQIVCDAIQVHQWCLRGTSITMPPISARQTMLAPMTMADDLAKYRAGIVPILYRKVGCRRDGGIRLTFNSRDHFELFLISNVGGAGEISNVSIKGSKMNEWETISRNWEANWQSLSYLNGQSLSFRLEASNGRTITALNVAPSDWKFGQSFSSSTQF</sequence>
<evidence type="ECO:0000313" key="8">
    <source>
        <dbReference type="EMBL" id="KCW88616.1"/>
    </source>
</evidence>
<gene>
    <name evidence="8" type="ORF">EUGRSUZ_A00988</name>
</gene>
<dbReference type="InterPro" id="IPR036908">
    <property type="entry name" value="RlpA-like_sf"/>
</dbReference>
<dbReference type="SMART" id="SM00837">
    <property type="entry name" value="DPBB_1"/>
    <property type="match status" value="1"/>
</dbReference>
<reference evidence="8" key="1">
    <citation type="submission" date="2013-07" db="EMBL/GenBank/DDBJ databases">
        <title>The genome of Eucalyptus grandis.</title>
        <authorList>
            <person name="Schmutz J."/>
            <person name="Hayes R."/>
            <person name="Myburg A."/>
            <person name="Tuskan G."/>
            <person name="Grattapaglia D."/>
            <person name="Rokhsar D.S."/>
        </authorList>
    </citation>
    <scope>NUCLEOTIDE SEQUENCE</scope>
    <source>
        <tissue evidence="8">Leaf extractions</tissue>
    </source>
</reference>
<dbReference type="GO" id="GO:0009664">
    <property type="term" value="P:plant-type cell wall organization"/>
    <property type="evidence" value="ECO:0007669"/>
    <property type="project" value="InterPro"/>
</dbReference>
<dbReference type="SUPFAM" id="SSF50685">
    <property type="entry name" value="Barwin-like endoglucanases"/>
    <property type="match status" value="1"/>
</dbReference>
<evidence type="ECO:0000256" key="2">
    <source>
        <dbReference type="ARBA" id="ARBA00022512"/>
    </source>
</evidence>
<organism evidence="8">
    <name type="scientific">Eucalyptus grandis</name>
    <name type="common">Flooded gum</name>
    <dbReference type="NCBI Taxonomy" id="71139"/>
    <lineage>
        <taxon>Eukaryota</taxon>
        <taxon>Viridiplantae</taxon>
        <taxon>Streptophyta</taxon>
        <taxon>Embryophyta</taxon>
        <taxon>Tracheophyta</taxon>
        <taxon>Spermatophyta</taxon>
        <taxon>Magnoliopsida</taxon>
        <taxon>eudicotyledons</taxon>
        <taxon>Gunneridae</taxon>
        <taxon>Pentapetalae</taxon>
        <taxon>rosids</taxon>
        <taxon>malvids</taxon>
        <taxon>Myrtales</taxon>
        <taxon>Myrtaceae</taxon>
        <taxon>Myrtoideae</taxon>
        <taxon>Eucalypteae</taxon>
        <taxon>Eucalyptus</taxon>
    </lineage>
</organism>
<evidence type="ECO:0000256" key="5">
    <source>
        <dbReference type="RuleBase" id="RU365023"/>
    </source>
</evidence>
<dbReference type="InterPro" id="IPR007112">
    <property type="entry name" value="Expansin/allergen_DPBB_dom"/>
</dbReference>
<dbReference type="SUPFAM" id="SSF49590">
    <property type="entry name" value="PHL pollen allergen"/>
    <property type="match status" value="1"/>
</dbReference>
<dbReference type="Gene3D" id="2.40.40.10">
    <property type="entry name" value="RlpA-like domain"/>
    <property type="match status" value="1"/>
</dbReference>
<comment type="similarity">
    <text evidence="1 5">Belongs to the expansin family. Expansin A subfamily.</text>
</comment>
<evidence type="ECO:0000259" key="6">
    <source>
        <dbReference type="PROSITE" id="PS50842"/>
    </source>
</evidence>
<keyword evidence="5" id="KW-0964">Secreted</keyword>
<keyword evidence="3" id="KW-0472">Membrane</keyword>
<dbReference type="Pfam" id="PF01357">
    <property type="entry name" value="Expansin_C"/>
    <property type="match status" value="1"/>
</dbReference>
<evidence type="ECO:0000256" key="3">
    <source>
        <dbReference type="ARBA" id="ARBA00023136"/>
    </source>
</evidence>
<dbReference type="PANTHER" id="PTHR31867">
    <property type="entry name" value="EXPANSIN-A15"/>
    <property type="match status" value="1"/>
</dbReference>
<dbReference type="InterPro" id="IPR002963">
    <property type="entry name" value="Expansin"/>
</dbReference>
<protein>
    <recommendedName>
        <fullName evidence="5">Expansin</fullName>
    </recommendedName>
</protein>
<dbReference type="InterPro" id="IPR036749">
    <property type="entry name" value="Expansin_CBD_sf"/>
</dbReference>
<accession>A0A059DDX7</accession>
<dbReference type="STRING" id="71139.A0A059DDX7"/>
<evidence type="ECO:0000256" key="4">
    <source>
        <dbReference type="ARBA" id="ARBA00023316"/>
    </source>
</evidence>
<dbReference type="Gramene" id="KCW88616">
    <property type="protein sequence ID" value="KCW88616"/>
    <property type="gene ID" value="EUGRSUZ_A00988"/>
</dbReference>
<feature type="domain" description="Expansin-like EG45" evidence="6">
    <location>
        <begin position="1"/>
        <end position="85"/>
    </location>
</feature>
<dbReference type="Gene3D" id="2.60.40.760">
    <property type="entry name" value="Expansin, cellulose-binding-like domain"/>
    <property type="match status" value="1"/>
</dbReference>
<name>A0A059DDX7_EUCGR</name>
<comment type="function">
    <text evidence="5">Causes loosening and extension of plant cell walls by disrupting non-covalent bonding between cellulose microfibrils and matrix glucans. No enzymatic activity has been found.</text>
</comment>
<dbReference type="EMBL" id="KK198753">
    <property type="protein sequence ID" value="KCW88616.1"/>
    <property type="molecule type" value="Genomic_DNA"/>
</dbReference>
<dbReference type="InterPro" id="IPR007117">
    <property type="entry name" value="Expansin_CBD"/>
</dbReference>